<feature type="binding site" evidence="7">
    <location>
        <position position="153"/>
    </location>
    <ligand>
        <name>orotate</name>
        <dbReference type="ChEBI" id="CHEBI:30839"/>
    </ligand>
</feature>
<dbReference type="EMBL" id="JRHO01000014">
    <property type="protein sequence ID" value="KGK97841.1"/>
    <property type="molecule type" value="Genomic_DNA"/>
</dbReference>
<keyword evidence="3 7" id="KW-0328">Glycosyltransferase</keyword>
<dbReference type="NCBIfam" id="TIGR00336">
    <property type="entry name" value="pyrE"/>
    <property type="match status" value="1"/>
</dbReference>
<reference evidence="9 10" key="1">
    <citation type="submission" date="2014-09" db="EMBL/GenBank/DDBJ databases">
        <title>Draft genome sequence of an obligately methylotrophic methanogen, Methanococcoides methylutens, isolated from marine sediment.</title>
        <authorList>
            <person name="Guan Y."/>
            <person name="Ngugi D.K."/>
            <person name="Blom J."/>
            <person name="Ali S."/>
            <person name="Ferry J.G."/>
            <person name="Stingl U."/>
        </authorList>
    </citation>
    <scope>NUCLEOTIDE SEQUENCE [LARGE SCALE GENOMIC DNA]</scope>
    <source>
        <strain evidence="9 10">DSM 2657</strain>
    </source>
</reference>
<feature type="binding site" evidence="7">
    <location>
        <position position="95"/>
    </location>
    <ligand>
        <name>5-phospho-alpha-D-ribose 1-diphosphate</name>
        <dbReference type="ChEBI" id="CHEBI:58017"/>
        <note>ligand shared between dimeric partners</note>
    </ligand>
</feature>
<comment type="similarity">
    <text evidence="7">Belongs to the purine/pyrimidine phosphoribosyltransferase family. PyrE subfamily.</text>
</comment>
<comment type="caution">
    <text evidence="9">The sequence shown here is derived from an EMBL/GenBank/DDBJ whole genome shotgun (WGS) entry which is preliminary data.</text>
</comment>
<sequence length="181" mass="18937">MTTSSNDKEELIDALKACGAVKFGDFTLASGKKSKYYIDIKKASSDPGTLKIIAKQAAALIKAMDIDIIGGVALGGVPIATAVSLETNMPLLLIRKSAKEYGTGGRFVGDVTEGDRIILLEDVTTSGGSVLEAIGAVREAGCIIDKVITVVDREDGATENLNEINVKLVPLVRASDLLADN</sequence>
<dbReference type="HAMAP" id="MF_01208">
    <property type="entry name" value="PyrE"/>
    <property type="match status" value="1"/>
</dbReference>
<feature type="domain" description="Phosphoribosyltransferase" evidence="8">
    <location>
        <begin position="49"/>
        <end position="158"/>
    </location>
</feature>
<dbReference type="PANTHER" id="PTHR19278">
    <property type="entry name" value="OROTATE PHOSPHORIBOSYLTRANSFERASE"/>
    <property type="match status" value="1"/>
</dbReference>
<dbReference type="SUPFAM" id="SSF53271">
    <property type="entry name" value="PRTase-like"/>
    <property type="match status" value="1"/>
</dbReference>
<comment type="pathway">
    <text evidence="1 7">Pyrimidine metabolism; UMP biosynthesis via de novo pathway; UMP from orotate: step 1/2.</text>
</comment>
<dbReference type="GO" id="GO:0019856">
    <property type="term" value="P:pyrimidine nucleobase biosynthetic process"/>
    <property type="evidence" value="ECO:0007669"/>
    <property type="project" value="TreeGrafter"/>
</dbReference>
<feature type="binding site" evidence="7">
    <location>
        <position position="125"/>
    </location>
    <ligand>
        <name>orotate</name>
        <dbReference type="ChEBI" id="CHEBI:30839"/>
    </ligand>
</feature>
<dbReference type="Gene3D" id="3.40.50.2020">
    <property type="match status" value="1"/>
</dbReference>
<dbReference type="Pfam" id="PF00156">
    <property type="entry name" value="Pribosyltran"/>
    <property type="match status" value="1"/>
</dbReference>
<evidence type="ECO:0000259" key="8">
    <source>
        <dbReference type="Pfam" id="PF00156"/>
    </source>
</evidence>
<accession>A0A099T0U9</accession>
<keyword evidence="5 7" id="KW-0460">Magnesium</keyword>
<organism evidence="9 10">
    <name type="scientific">Methanococcoides methylutens</name>
    <dbReference type="NCBI Taxonomy" id="2226"/>
    <lineage>
        <taxon>Archaea</taxon>
        <taxon>Methanobacteriati</taxon>
        <taxon>Methanobacteriota</taxon>
        <taxon>Stenosarchaea group</taxon>
        <taxon>Methanomicrobia</taxon>
        <taxon>Methanosarcinales</taxon>
        <taxon>Methanosarcinaceae</taxon>
        <taxon>Methanococcoides</taxon>
    </lineage>
</organism>
<dbReference type="InterPro" id="IPR029057">
    <property type="entry name" value="PRTase-like"/>
</dbReference>
<evidence type="ECO:0000256" key="6">
    <source>
        <dbReference type="ARBA" id="ARBA00022975"/>
    </source>
</evidence>
<dbReference type="GO" id="GO:0044205">
    <property type="term" value="P:'de novo' UMP biosynthetic process"/>
    <property type="evidence" value="ECO:0007669"/>
    <property type="project" value="UniProtKB-UniRule"/>
</dbReference>
<dbReference type="FunFam" id="3.40.50.2020:FF:000029">
    <property type="entry name" value="Orotate phosphoribosyltransferase"/>
    <property type="match status" value="1"/>
</dbReference>
<evidence type="ECO:0000256" key="1">
    <source>
        <dbReference type="ARBA" id="ARBA00004889"/>
    </source>
</evidence>
<dbReference type="GO" id="GO:0000287">
    <property type="term" value="F:magnesium ion binding"/>
    <property type="evidence" value="ECO:0007669"/>
    <property type="project" value="UniProtKB-UniRule"/>
</dbReference>
<protein>
    <recommendedName>
        <fullName evidence="2 7">Orotate phosphoribosyltransferase</fullName>
        <shortName evidence="7">OPRT</shortName>
        <shortName evidence="7">OPRTase</shortName>
        <ecNumber evidence="2 7">2.4.2.10</ecNumber>
    </recommendedName>
</protein>
<feature type="binding site" evidence="7">
    <location>
        <position position="99"/>
    </location>
    <ligand>
        <name>5-phospho-alpha-D-ribose 1-diphosphate</name>
        <dbReference type="ChEBI" id="CHEBI:58017"/>
        <note>ligand shared between dimeric partners</note>
    </ligand>
</feature>
<dbReference type="GO" id="GO:0004588">
    <property type="term" value="F:orotate phosphoribosyltransferase activity"/>
    <property type="evidence" value="ECO:0007669"/>
    <property type="project" value="UniProtKB-UniRule"/>
</dbReference>
<name>A0A099T0U9_METMT</name>
<dbReference type="AlphaFoldDB" id="A0A099T0U9"/>
<dbReference type="UniPathway" id="UPA00070">
    <property type="reaction ID" value="UER00119"/>
</dbReference>
<keyword evidence="4 7" id="KW-0808">Transferase</keyword>
<evidence type="ECO:0000256" key="2">
    <source>
        <dbReference type="ARBA" id="ARBA00011971"/>
    </source>
</evidence>
<evidence type="ECO:0000256" key="4">
    <source>
        <dbReference type="ARBA" id="ARBA00022679"/>
    </source>
</evidence>
<keyword evidence="6 7" id="KW-0665">Pyrimidine biosynthesis</keyword>
<evidence type="ECO:0000313" key="10">
    <source>
        <dbReference type="Proteomes" id="UP000029859"/>
    </source>
</evidence>
<dbReference type="PANTHER" id="PTHR19278:SF9">
    <property type="entry name" value="URIDINE 5'-MONOPHOSPHATE SYNTHASE"/>
    <property type="match status" value="1"/>
</dbReference>
<dbReference type="OrthoDB" id="9089at2157"/>
<comment type="subunit">
    <text evidence="7">Homodimer.</text>
</comment>
<gene>
    <name evidence="7" type="primary">pyrE</name>
    <name evidence="9" type="ORF">LI82_08720</name>
</gene>
<comment type="caution">
    <text evidence="7">Lacks conserved residue(s) required for the propagation of feature annotation.</text>
</comment>
<evidence type="ECO:0000256" key="5">
    <source>
        <dbReference type="ARBA" id="ARBA00022842"/>
    </source>
</evidence>
<proteinExistence type="inferred from homology"/>
<feature type="binding site" description="in other chain" evidence="7">
    <location>
        <begin position="121"/>
        <end position="129"/>
    </location>
    <ligand>
        <name>5-phospho-alpha-D-ribose 1-diphosphate</name>
        <dbReference type="ChEBI" id="CHEBI:58017"/>
        <note>ligand shared between dimeric partners</note>
    </ligand>
</feature>
<dbReference type="InterPro" id="IPR004467">
    <property type="entry name" value="Or_phspho_trans_dom"/>
</dbReference>
<evidence type="ECO:0000256" key="3">
    <source>
        <dbReference type="ARBA" id="ARBA00022676"/>
    </source>
</evidence>
<dbReference type="InterPro" id="IPR000836">
    <property type="entry name" value="PRTase_dom"/>
</dbReference>
<dbReference type="EC" id="2.4.2.10" evidence="2 7"/>
<evidence type="ECO:0000313" key="9">
    <source>
        <dbReference type="EMBL" id="KGK97841.1"/>
    </source>
</evidence>
<dbReference type="RefSeq" id="WP_048194944.1">
    <property type="nucleotide sequence ID" value="NZ_CAAGSM010000001.1"/>
</dbReference>
<comment type="catalytic activity">
    <reaction evidence="7">
        <text>orotidine 5'-phosphate + diphosphate = orotate + 5-phospho-alpha-D-ribose 1-diphosphate</text>
        <dbReference type="Rhea" id="RHEA:10380"/>
        <dbReference type="ChEBI" id="CHEBI:30839"/>
        <dbReference type="ChEBI" id="CHEBI:33019"/>
        <dbReference type="ChEBI" id="CHEBI:57538"/>
        <dbReference type="ChEBI" id="CHEBI:58017"/>
        <dbReference type="EC" id="2.4.2.10"/>
    </reaction>
</comment>
<dbReference type="CDD" id="cd06223">
    <property type="entry name" value="PRTases_typeI"/>
    <property type="match status" value="1"/>
</dbReference>
<comment type="function">
    <text evidence="7">Catalyzes the transfer of a ribosyl phosphate group from 5-phosphoribose 1-diphosphate to orotate, leading to the formation of orotidine monophosphate (OMP).</text>
</comment>
<keyword evidence="10" id="KW-1185">Reference proteome</keyword>
<evidence type="ECO:0000256" key="7">
    <source>
        <dbReference type="HAMAP-Rule" id="MF_01208"/>
    </source>
</evidence>
<comment type="cofactor">
    <cofactor evidence="7">
        <name>Mg(2+)</name>
        <dbReference type="ChEBI" id="CHEBI:18420"/>
    </cofactor>
</comment>
<dbReference type="InterPro" id="IPR023031">
    <property type="entry name" value="OPRT"/>
</dbReference>
<feature type="binding site" description="in other chain" evidence="7">
    <location>
        <position position="96"/>
    </location>
    <ligand>
        <name>5-phospho-alpha-D-ribose 1-diphosphate</name>
        <dbReference type="ChEBI" id="CHEBI:58017"/>
        <note>ligand shared between dimeric partners</note>
    </ligand>
</feature>
<dbReference type="Proteomes" id="UP000029859">
    <property type="component" value="Unassembled WGS sequence"/>
</dbReference>